<reference evidence="2 3" key="1">
    <citation type="submission" date="2021-06" db="EMBL/GenBank/DDBJ databases">
        <title>Caerostris extrusa draft genome.</title>
        <authorList>
            <person name="Kono N."/>
            <person name="Arakawa K."/>
        </authorList>
    </citation>
    <scope>NUCLEOTIDE SEQUENCE [LARGE SCALE GENOMIC DNA]</scope>
</reference>
<evidence type="ECO:0000313" key="3">
    <source>
        <dbReference type="Proteomes" id="UP001054945"/>
    </source>
</evidence>
<proteinExistence type="predicted"/>
<feature type="region of interest" description="Disordered" evidence="1">
    <location>
        <begin position="81"/>
        <end position="105"/>
    </location>
</feature>
<comment type="caution">
    <text evidence="2">The sequence shown here is derived from an EMBL/GenBank/DDBJ whole genome shotgun (WGS) entry which is preliminary data.</text>
</comment>
<protein>
    <submittedName>
        <fullName evidence="2">Uncharacterized protein</fullName>
    </submittedName>
</protein>
<keyword evidence="3" id="KW-1185">Reference proteome</keyword>
<dbReference type="EMBL" id="BPLR01000315">
    <property type="protein sequence ID" value="GIY93840.1"/>
    <property type="molecule type" value="Genomic_DNA"/>
</dbReference>
<evidence type="ECO:0000256" key="1">
    <source>
        <dbReference type="SAM" id="MobiDB-lite"/>
    </source>
</evidence>
<evidence type="ECO:0000313" key="2">
    <source>
        <dbReference type="EMBL" id="GIY93840.1"/>
    </source>
</evidence>
<organism evidence="2 3">
    <name type="scientific">Caerostris extrusa</name>
    <name type="common">Bark spider</name>
    <name type="synonym">Caerostris bankana</name>
    <dbReference type="NCBI Taxonomy" id="172846"/>
    <lineage>
        <taxon>Eukaryota</taxon>
        <taxon>Metazoa</taxon>
        <taxon>Ecdysozoa</taxon>
        <taxon>Arthropoda</taxon>
        <taxon>Chelicerata</taxon>
        <taxon>Arachnida</taxon>
        <taxon>Araneae</taxon>
        <taxon>Araneomorphae</taxon>
        <taxon>Entelegynae</taxon>
        <taxon>Araneoidea</taxon>
        <taxon>Araneidae</taxon>
        <taxon>Caerostris</taxon>
    </lineage>
</organism>
<accession>A0AAV4XIT0</accession>
<sequence>MLGANSYAHWGTQKWEKLSCINEYCFNLYYMDRRFVGDWGNLFWQLFTDYMVRFPVSVSIQLENVDIVLVLFSSSLVPGLHKSKTRSQRQRSTDEIRNVNRVPIS</sequence>
<dbReference type="AlphaFoldDB" id="A0AAV4XIT0"/>
<gene>
    <name evidence="2" type="ORF">CEXT_754271</name>
</gene>
<dbReference type="Proteomes" id="UP001054945">
    <property type="component" value="Unassembled WGS sequence"/>
</dbReference>
<name>A0AAV4XIT0_CAEEX</name>